<dbReference type="Proteomes" id="UP000821837">
    <property type="component" value="Unassembled WGS sequence"/>
</dbReference>
<dbReference type="EMBL" id="JABSTV010001255">
    <property type="protein sequence ID" value="KAH7936410.1"/>
    <property type="molecule type" value="Genomic_DNA"/>
</dbReference>
<dbReference type="PANTHER" id="PTHR47958">
    <property type="entry name" value="ATP-DEPENDENT RNA HELICASE DBP3"/>
    <property type="match status" value="1"/>
</dbReference>
<dbReference type="Gene3D" id="3.40.50.300">
    <property type="entry name" value="P-loop containing nucleotide triphosphate hydrolases"/>
    <property type="match status" value="1"/>
</dbReference>
<accession>A0A9D4PCW3</accession>
<dbReference type="Pfam" id="PF00270">
    <property type="entry name" value="DEAD"/>
    <property type="match status" value="1"/>
</dbReference>
<dbReference type="OrthoDB" id="196131at2759"/>
<comment type="caution">
    <text evidence="2">The sequence shown here is derived from an EMBL/GenBank/DDBJ whole genome shotgun (WGS) entry which is preliminary data.</text>
</comment>
<evidence type="ECO:0000259" key="1">
    <source>
        <dbReference type="Pfam" id="PF00270"/>
    </source>
</evidence>
<protein>
    <recommendedName>
        <fullName evidence="1">DEAD/DEAH-box helicase domain-containing protein</fullName>
    </recommendedName>
</protein>
<dbReference type="SUPFAM" id="SSF52540">
    <property type="entry name" value="P-loop containing nucleoside triphosphate hydrolases"/>
    <property type="match status" value="1"/>
</dbReference>
<dbReference type="GO" id="GO:0005524">
    <property type="term" value="F:ATP binding"/>
    <property type="evidence" value="ECO:0007669"/>
    <property type="project" value="InterPro"/>
</dbReference>
<feature type="domain" description="DEAD/DEAH-box helicase" evidence="1">
    <location>
        <begin position="60"/>
        <end position="145"/>
    </location>
</feature>
<proteinExistence type="predicted"/>
<reference evidence="2" key="1">
    <citation type="journal article" date="2020" name="Cell">
        <title>Large-Scale Comparative Analyses of Tick Genomes Elucidate Their Genetic Diversity and Vector Capacities.</title>
        <authorList>
            <consortium name="Tick Genome and Microbiome Consortium (TIGMIC)"/>
            <person name="Jia N."/>
            <person name="Wang J."/>
            <person name="Shi W."/>
            <person name="Du L."/>
            <person name="Sun Y."/>
            <person name="Zhan W."/>
            <person name="Jiang J.F."/>
            <person name="Wang Q."/>
            <person name="Zhang B."/>
            <person name="Ji P."/>
            <person name="Bell-Sakyi L."/>
            <person name="Cui X.M."/>
            <person name="Yuan T.T."/>
            <person name="Jiang B.G."/>
            <person name="Yang W.F."/>
            <person name="Lam T.T."/>
            <person name="Chang Q.C."/>
            <person name="Ding S.J."/>
            <person name="Wang X.J."/>
            <person name="Zhu J.G."/>
            <person name="Ruan X.D."/>
            <person name="Zhao L."/>
            <person name="Wei J.T."/>
            <person name="Ye R.Z."/>
            <person name="Que T.C."/>
            <person name="Du C.H."/>
            <person name="Zhou Y.H."/>
            <person name="Cheng J.X."/>
            <person name="Dai P.F."/>
            <person name="Guo W.B."/>
            <person name="Han X.H."/>
            <person name="Huang E.J."/>
            <person name="Li L.F."/>
            <person name="Wei W."/>
            <person name="Gao Y.C."/>
            <person name="Liu J.Z."/>
            <person name="Shao H.Z."/>
            <person name="Wang X."/>
            <person name="Wang C.C."/>
            <person name="Yang T.C."/>
            <person name="Huo Q.B."/>
            <person name="Li W."/>
            <person name="Chen H.Y."/>
            <person name="Chen S.E."/>
            <person name="Zhou L.G."/>
            <person name="Ni X.B."/>
            <person name="Tian J.H."/>
            <person name="Sheng Y."/>
            <person name="Liu T."/>
            <person name="Pan Y.S."/>
            <person name="Xia L.Y."/>
            <person name="Li J."/>
            <person name="Zhao F."/>
            <person name="Cao W.C."/>
        </authorList>
    </citation>
    <scope>NUCLEOTIDE SEQUENCE</scope>
    <source>
        <strain evidence="2">Rsan-2018</strain>
    </source>
</reference>
<sequence>MESWSIAEVEAYRKANGVLLKRNNVPKPILAFDESNFPDFVRKEIEARRDYTSPTCIEALSWSIALSCRNYIGIAETGSDRALAYVLPAVIHVSRQPPRKQQDGPIAVLVAPTRDLARAIHNLASELGDHAGLRNVCAANGDSKGGQYA</sequence>
<name>A0A9D4PCW3_RHISA</name>
<evidence type="ECO:0000313" key="3">
    <source>
        <dbReference type="Proteomes" id="UP000821837"/>
    </source>
</evidence>
<dbReference type="InterPro" id="IPR011545">
    <property type="entry name" value="DEAD/DEAH_box_helicase_dom"/>
</dbReference>
<dbReference type="VEuPathDB" id="VectorBase:RSAN_044585"/>
<evidence type="ECO:0000313" key="2">
    <source>
        <dbReference type="EMBL" id="KAH7936410.1"/>
    </source>
</evidence>
<dbReference type="VEuPathDB" id="VectorBase:RSAN_030348"/>
<gene>
    <name evidence="2" type="ORF">HPB52_023115</name>
</gene>
<dbReference type="InterPro" id="IPR027417">
    <property type="entry name" value="P-loop_NTPase"/>
</dbReference>
<keyword evidence="3" id="KW-1185">Reference proteome</keyword>
<dbReference type="AlphaFoldDB" id="A0A9D4PCW3"/>
<organism evidence="2 3">
    <name type="scientific">Rhipicephalus sanguineus</name>
    <name type="common">Brown dog tick</name>
    <name type="synonym">Ixodes sanguineus</name>
    <dbReference type="NCBI Taxonomy" id="34632"/>
    <lineage>
        <taxon>Eukaryota</taxon>
        <taxon>Metazoa</taxon>
        <taxon>Ecdysozoa</taxon>
        <taxon>Arthropoda</taxon>
        <taxon>Chelicerata</taxon>
        <taxon>Arachnida</taxon>
        <taxon>Acari</taxon>
        <taxon>Parasitiformes</taxon>
        <taxon>Ixodida</taxon>
        <taxon>Ixodoidea</taxon>
        <taxon>Ixodidae</taxon>
        <taxon>Rhipicephalinae</taxon>
        <taxon>Rhipicephalus</taxon>
        <taxon>Rhipicephalus</taxon>
    </lineage>
</organism>
<dbReference type="GO" id="GO:0003676">
    <property type="term" value="F:nucleic acid binding"/>
    <property type="evidence" value="ECO:0007669"/>
    <property type="project" value="InterPro"/>
</dbReference>
<dbReference type="OMA" id="MACAQMG"/>
<reference evidence="2" key="2">
    <citation type="submission" date="2021-09" db="EMBL/GenBank/DDBJ databases">
        <authorList>
            <person name="Jia N."/>
            <person name="Wang J."/>
            <person name="Shi W."/>
            <person name="Du L."/>
            <person name="Sun Y."/>
            <person name="Zhan W."/>
            <person name="Jiang J."/>
            <person name="Wang Q."/>
            <person name="Zhang B."/>
            <person name="Ji P."/>
            <person name="Sakyi L.B."/>
            <person name="Cui X."/>
            <person name="Yuan T."/>
            <person name="Jiang B."/>
            <person name="Yang W."/>
            <person name="Lam T.T.-Y."/>
            <person name="Chang Q."/>
            <person name="Ding S."/>
            <person name="Wang X."/>
            <person name="Zhu J."/>
            <person name="Ruan X."/>
            <person name="Zhao L."/>
            <person name="Wei J."/>
            <person name="Que T."/>
            <person name="Du C."/>
            <person name="Cheng J."/>
            <person name="Dai P."/>
            <person name="Han X."/>
            <person name="Huang E."/>
            <person name="Gao Y."/>
            <person name="Liu J."/>
            <person name="Shao H."/>
            <person name="Ye R."/>
            <person name="Li L."/>
            <person name="Wei W."/>
            <person name="Wang X."/>
            <person name="Wang C."/>
            <person name="Huo Q."/>
            <person name="Li W."/>
            <person name="Guo W."/>
            <person name="Chen H."/>
            <person name="Chen S."/>
            <person name="Zhou L."/>
            <person name="Zhou L."/>
            <person name="Ni X."/>
            <person name="Tian J."/>
            <person name="Zhou Y."/>
            <person name="Sheng Y."/>
            <person name="Liu T."/>
            <person name="Pan Y."/>
            <person name="Xia L."/>
            <person name="Li J."/>
            <person name="Zhao F."/>
            <person name="Cao W."/>
        </authorList>
    </citation>
    <scope>NUCLEOTIDE SEQUENCE</scope>
    <source>
        <strain evidence="2">Rsan-2018</strain>
        <tissue evidence="2">Larvae</tissue>
    </source>
</reference>